<dbReference type="EMBL" id="JANJQO010000453">
    <property type="protein sequence ID" value="KAJ2977631.1"/>
    <property type="molecule type" value="Genomic_DNA"/>
</dbReference>
<name>A0ACC1NG98_9HYPO</name>
<sequence>MLEKPTAEDKESQTLEGEILEMVEHSPAEDRQLVRKIDLCLLPVMAVSYMFQFLDKSALAYTSILGLRESLHLSGSQFSWSNSIYYFGYLIASYPLGLLMVRFRVGRVIAISVAIWGAVLMFTALCRDHSGLWANRFFLGVSEAAVAPGLTVVISMWYKRSEQPLRQAAWFLGNTFAGIFGGLVAYGIGHAVFLIFGAATVAWSVAIFFFLPEEPSQARFLSKTEQARAIQRIQENMTGTKNNAIQWSQCLEALCDAQAWLLVLIQLSGQIGNGGVQGFGTIVINGMGFGTLKTLQVQMIAYVFQLIFVVIATVGSTYIPNTRTLWMVFDMSFAIAGAVMVRQIQHHKWARLFGYSLTMGYVPNLPIILSMLSANVGGFTKKMTVNAMLFIAYCTGNIVGPQLFIAKEAPGYNSGFLAIMICFSIGLVASLVLRMYLIWENRRRDKLSESLECPPTSSDIVEKTDKTTAGFRYIY</sequence>
<accession>A0ACC1NG98</accession>
<proteinExistence type="predicted"/>
<comment type="caution">
    <text evidence="1">The sequence shown here is derived from an EMBL/GenBank/DDBJ whole genome shotgun (WGS) entry which is preliminary data.</text>
</comment>
<reference evidence="1" key="1">
    <citation type="submission" date="2022-08" db="EMBL/GenBank/DDBJ databases">
        <title>Genome Sequence of Lecanicillium fungicola.</title>
        <authorList>
            <person name="Buettner E."/>
        </authorList>
    </citation>
    <scope>NUCLEOTIDE SEQUENCE</scope>
    <source>
        <strain evidence="1">Babe33</strain>
    </source>
</reference>
<dbReference type="Proteomes" id="UP001143910">
    <property type="component" value="Unassembled WGS sequence"/>
</dbReference>
<protein>
    <submittedName>
        <fullName evidence="1">Uncharacterized protein</fullName>
    </submittedName>
</protein>
<evidence type="ECO:0000313" key="2">
    <source>
        <dbReference type="Proteomes" id="UP001143910"/>
    </source>
</evidence>
<keyword evidence="2" id="KW-1185">Reference proteome</keyword>
<organism evidence="1 2">
    <name type="scientific">Zarea fungicola</name>
    <dbReference type="NCBI Taxonomy" id="93591"/>
    <lineage>
        <taxon>Eukaryota</taxon>
        <taxon>Fungi</taxon>
        <taxon>Dikarya</taxon>
        <taxon>Ascomycota</taxon>
        <taxon>Pezizomycotina</taxon>
        <taxon>Sordariomycetes</taxon>
        <taxon>Hypocreomycetidae</taxon>
        <taxon>Hypocreales</taxon>
        <taxon>Cordycipitaceae</taxon>
        <taxon>Zarea</taxon>
    </lineage>
</organism>
<evidence type="ECO:0000313" key="1">
    <source>
        <dbReference type="EMBL" id="KAJ2977631.1"/>
    </source>
</evidence>
<gene>
    <name evidence="1" type="ORF">NQ176_g4260</name>
</gene>